<feature type="region of interest" description="Disordered" evidence="2">
    <location>
        <begin position="1"/>
        <end position="27"/>
    </location>
</feature>
<evidence type="ECO:0000313" key="4">
    <source>
        <dbReference type="EMBL" id="KAF9670991.1"/>
    </source>
</evidence>
<dbReference type="PANTHER" id="PTHR48153:SF4">
    <property type="entry name" value="UBIQUITIN CARBOXYL-TERMINAL HYDROLASE MUG105"/>
    <property type="match status" value="1"/>
</dbReference>
<accession>A0A835JKA1</accession>
<comment type="caution">
    <text evidence="4">The sequence shown here is derived from an EMBL/GenBank/DDBJ whole genome shotgun (WGS) entry which is preliminary data.</text>
</comment>
<feature type="domain" description="UFSP1/2/DUB catalytic" evidence="3">
    <location>
        <begin position="185"/>
        <end position="299"/>
    </location>
</feature>
<evidence type="ECO:0000256" key="1">
    <source>
        <dbReference type="ARBA" id="ARBA00022801"/>
    </source>
</evidence>
<dbReference type="InterPro" id="IPR012462">
    <property type="entry name" value="UFSP1/2_DUB_cat"/>
</dbReference>
<dbReference type="OrthoDB" id="288987at2759"/>
<organism evidence="4 5">
    <name type="scientific">Salix dunnii</name>
    <dbReference type="NCBI Taxonomy" id="1413687"/>
    <lineage>
        <taxon>Eukaryota</taxon>
        <taxon>Viridiplantae</taxon>
        <taxon>Streptophyta</taxon>
        <taxon>Embryophyta</taxon>
        <taxon>Tracheophyta</taxon>
        <taxon>Spermatophyta</taxon>
        <taxon>Magnoliopsida</taxon>
        <taxon>eudicotyledons</taxon>
        <taxon>Gunneridae</taxon>
        <taxon>Pentapetalae</taxon>
        <taxon>rosids</taxon>
        <taxon>fabids</taxon>
        <taxon>Malpighiales</taxon>
        <taxon>Salicaceae</taxon>
        <taxon>Saliceae</taxon>
        <taxon>Salix</taxon>
    </lineage>
</organism>
<evidence type="ECO:0000256" key="2">
    <source>
        <dbReference type="SAM" id="MobiDB-lite"/>
    </source>
</evidence>
<sequence>MLHKRAYSQNLYGKKNLESSPHTASIGEKSQDAAVGILVHMLRTAPPLRQDPSCYSSRSLSRCAGRAPELQRNEGPTALEEWNSGGQQRSLICSWQQGAVDKHWSVRDWFDSNYCLDEQLARDLELAQQLSIPPSTFTLQENNTMDEKISCLIALQYRSSFYHVKSPGGLITLLSNCFELDADTNSTVLLSGYVDHFQSLASEDIGWGCGWRNIQMLSSHLLSHRHDARELLFGGSGFVPDIPFLQRWLEIAWEKGFDALGSHHFNHSVYGSKHWIGTTECAAIFRSFGLRARIVDFGPKELQSFFLSVPGTSLTPTVMTANATDKRKAFRVYGPMDRYLVRRNSDVSQLDSIVNDKSQSTTNYMAGGSDHSMANRFPRTKEGHQVLLDWVWNYFSEESLTTSVQNRHVVITNRVPLYFQHDGHSRTIVGIQFRPQQNGVPQYHLLILDPAHRTVALERSLGENAGWKKLIKRGVHTLKKPQYQLCYIDPGIAIGEEMEQLKKIDSVFIEF</sequence>
<feature type="domain" description="UFSP1/2/DUB catalytic" evidence="3">
    <location>
        <begin position="377"/>
        <end position="486"/>
    </location>
</feature>
<dbReference type="EMBL" id="JADGMS010000012">
    <property type="protein sequence ID" value="KAF9670991.1"/>
    <property type="molecule type" value="Genomic_DNA"/>
</dbReference>
<name>A0A835JKA1_9ROSI</name>
<gene>
    <name evidence="4" type="ORF">SADUNF_Sadunf12G0000400</name>
</gene>
<dbReference type="GO" id="GO:0019783">
    <property type="term" value="F:ubiquitin-like protein peptidase activity"/>
    <property type="evidence" value="ECO:0007669"/>
    <property type="project" value="UniProtKB-ARBA"/>
</dbReference>
<keyword evidence="5" id="KW-1185">Reference proteome</keyword>
<dbReference type="Gene3D" id="3.90.70.130">
    <property type="match status" value="2"/>
</dbReference>
<proteinExistence type="predicted"/>
<protein>
    <recommendedName>
        <fullName evidence="3">UFSP1/2/DUB catalytic domain-containing protein</fullName>
    </recommendedName>
</protein>
<dbReference type="AlphaFoldDB" id="A0A835JKA1"/>
<keyword evidence="1" id="KW-0378">Hydrolase</keyword>
<reference evidence="4 5" key="1">
    <citation type="submission" date="2020-10" db="EMBL/GenBank/DDBJ databases">
        <title>Plant Genome Project.</title>
        <authorList>
            <person name="Zhang R.-G."/>
        </authorList>
    </citation>
    <scope>NUCLEOTIDE SEQUENCE [LARGE SCALE GENOMIC DNA]</scope>
    <source>
        <strain evidence="4">FAFU-HL-1</strain>
        <tissue evidence="4">Leaf</tissue>
    </source>
</reference>
<dbReference type="Pfam" id="PF07910">
    <property type="entry name" value="Peptidase_C78"/>
    <property type="match status" value="2"/>
</dbReference>
<dbReference type="PANTHER" id="PTHR48153">
    <property type="entry name" value="UFM1-SPECIFIC PROTEASE 2"/>
    <property type="match status" value="1"/>
</dbReference>
<evidence type="ECO:0000313" key="5">
    <source>
        <dbReference type="Proteomes" id="UP000657918"/>
    </source>
</evidence>
<evidence type="ECO:0000259" key="3">
    <source>
        <dbReference type="Pfam" id="PF07910"/>
    </source>
</evidence>
<dbReference type="Proteomes" id="UP000657918">
    <property type="component" value="Unassembled WGS sequence"/>
</dbReference>